<comment type="caution">
    <text evidence="4">The sequence shown here is derived from an EMBL/GenBank/DDBJ whole genome shotgun (WGS) entry which is preliminary data.</text>
</comment>
<dbReference type="GO" id="GO:0003824">
    <property type="term" value="F:catalytic activity"/>
    <property type="evidence" value="ECO:0007669"/>
    <property type="project" value="InterPro"/>
</dbReference>
<evidence type="ECO:0000259" key="3">
    <source>
        <dbReference type="Pfam" id="PF03372"/>
    </source>
</evidence>
<feature type="region of interest" description="Disordered" evidence="1">
    <location>
        <begin position="213"/>
        <end position="233"/>
    </location>
</feature>
<gene>
    <name evidence="4" type="ORF">HLUCCX14_00995</name>
</gene>
<dbReference type="Gene3D" id="3.60.10.10">
    <property type="entry name" value="Endonuclease/exonuclease/phosphatase"/>
    <property type="match status" value="1"/>
</dbReference>
<evidence type="ECO:0000313" key="5">
    <source>
        <dbReference type="Proteomes" id="UP000050416"/>
    </source>
</evidence>
<dbReference type="AlphaFoldDB" id="A0A0P8BAX1"/>
<dbReference type="SUPFAM" id="SSF56219">
    <property type="entry name" value="DNase I-like"/>
    <property type="match status" value="1"/>
</dbReference>
<dbReference type="PATRIC" id="fig|1305731.5.peg.1572"/>
<dbReference type="PANTHER" id="PTHR42834:SF1">
    <property type="entry name" value="ENDONUCLEASE_EXONUCLEASE_PHOSPHATASE FAMILY PROTEIN (AFU_ORTHOLOGUE AFUA_3G09210)"/>
    <property type="match status" value="1"/>
</dbReference>
<evidence type="ECO:0000256" key="2">
    <source>
        <dbReference type="SAM" id="SignalP"/>
    </source>
</evidence>
<protein>
    <submittedName>
        <fullName evidence="4">Putative extracellular nuclease</fullName>
    </submittedName>
</protein>
<proteinExistence type="predicted"/>
<keyword evidence="2" id="KW-0732">Signal</keyword>
<reference evidence="4 5" key="1">
    <citation type="submission" date="2015-09" db="EMBL/GenBank/DDBJ databases">
        <title>Identification and resolution of microdiversity through metagenomic sequencing of parallel consortia.</title>
        <authorList>
            <person name="Nelson W.C."/>
            <person name="Romine M.F."/>
            <person name="Lindemann S.R."/>
        </authorList>
    </citation>
    <scope>NUCLEOTIDE SEQUENCE [LARGE SCALE GENOMIC DNA]</scope>
    <source>
        <strain evidence="4">HL-55</strain>
    </source>
</reference>
<dbReference type="InterPro" id="IPR047971">
    <property type="entry name" value="ExeM-like"/>
</dbReference>
<accession>A0A0P8BAX1</accession>
<dbReference type="NCBIfam" id="NF033681">
    <property type="entry name" value="ExeM_NucH_DNase"/>
    <property type="match status" value="1"/>
</dbReference>
<feature type="chain" id="PRO_5006148382" evidence="2">
    <location>
        <begin position="26"/>
        <end position="587"/>
    </location>
</feature>
<sequence length="587" mass="64384">MNRPSTYTLAFILSLLFVAALPAQATAGTCGARATAIHQVQGSGASSPLAGKKVIVEGILTQDSRHSGGFSGFYLQQTDAETDQNPATSEALFVYTRLTHGKPGQRLRVAGTVKEYHGLTELVDISSLTICGNAPLPQPIDVSLPWSQPPESLENMRVRLSQPLTVIDHYNLSVFGELTLAANDQVTATEYRAPGPDARKQQQWNNQHRVLLDDGQGVRNPSPIPWPPDGLKYPNTLRAGDTVTEIEGVLDYRFGQWRIQPDRKPRFSATNSRPAPPTRPSGASQRVVTLNLQNYFNGGGQGGGFPTARGAESQAAFQHQSQRLVEAITQSDPDILAVTEMENDGYGPNSALAQLARELGPDWRFVATPGQDGTDAIRNALLYRDDRVKLIGSPNRPDSALDRPPLAQVFGFHDSHQHIRVVVPHLKSKSCRNATSANADQNDGQGCYSDRRTRAAKAMLNWLATLPQPDTLAGTLITGDLNSYAMEDPMQLFYNQGYTSLVHHFYPCDADRCEHYSYRYQGEKGTLDYALASGALLPLVVNAQSWNINADEPRILGYDQRPGRSQRGPWRSSDHNPVITDLKLPSR</sequence>
<evidence type="ECO:0000256" key="1">
    <source>
        <dbReference type="SAM" id="MobiDB-lite"/>
    </source>
</evidence>
<dbReference type="PANTHER" id="PTHR42834">
    <property type="entry name" value="ENDONUCLEASE/EXONUCLEASE/PHOSPHATASE FAMILY PROTEIN (AFU_ORTHOLOGUE AFUA_3G09210)"/>
    <property type="match status" value="1"/>
</dbReference>
<feature type="region of interest" description="Disordered" evidence="1">
    <location>
        <begin position="263"/>
        <end position="284"/>
    </location>
</feature>
<dbReference type="Pfam" id="PF03372">
    <property type="entry name" value="Exo_endo_phos"/>
    <property type="match status" value="1"/>
</dbReference>
<dbReference type="Proteomes" id="UP000050416">
    <property type="component" value="Unassembled WGS sequence"/>
</dbReference>
<name>A0A0P8BAX1_9GAMM</name>
<organism evidence="4 5">
    <name type="scientific">Marinobacter excellens HL-55</name>
    <dbReference type="NCBI Taxonomy" id="1305731"/>
    <lineage>
        <taxon>Bacteria</taxon>
        <taxon>Pseudomonadati</taxon>
        <taxon>Pseudomonadota</taxon>
        <taxon>Gammaproteobacteria</taxon>
        <taxon>Pseudomonadales</taxon>
        <taxon>Marinobacteraceae</taxon>
        <taxon>Marinobacter</taxon>
    </lineage>
</organism>
<feature type="signal peptide" evidence="2">
    <location>
        <begin position="1"/>
        <end position="25"/>
    </location>
</feature>
<dbReference type="InterPro" id="IPR036691">
    <property type="entry name" value="Endo/exonu/phosph_ase_sf"/>
</dbReference>
<dbReference type="CDD" id="cd04486">
    <property type="entry name" value="YhcR_OBF_like"/>
    <property type="match status" value="1"/>
</dbReference>
<dbReference type="OrthoDB" id="9800417at2"/>
<evidence type="ECO:0000313" key="4">
    <source>
        <dbReference type="EMBL" id="KPQ30678.1"/>
    </source>
</evidence>
<dbReference type="InterPro" id="IPR005135">
    <property type="entry name" value="Endo/exonuclease/phosphatase"/>
</dbReference>
<dbReference type="STRING" id="1305731.GCA_000934705_02891"/>
<dbReference type="EMBL" id="LJZQ01000001">
    <property type="protein sequence ID" value="KPQ30678.1"/>
    <property type="molecule type" value="Genomic_DNA"/>
</dbReference>
<feature type="region of interest" description="Disordered" evidence="1">
    <location>
        <begin position="557"/>
        <end position="577"/>
    </location>
</feature>
<feature type="domain" description="Endonuclease/exonuclease/phosphatase" evidence="3">
    <location>
        <begin position="301"/>
        <end position="575"/>
    </location>
</feature>